<dbReference type="EMBL" id="CP038810">
    <property type="protein sequence ID" value="QBZ97891.1"/>
    <property type="molecule type" value="Genomic_DNA"/>
</dbReference>
<dbReference type="KEGG" id="fsn:GS03_01389"/>
<evidence type="ECO:0000313" key="2">
    <source>
        <dbReference type="EMBL" id="QBZ97891.1"/>
    </source>
</evidence>
<dbReference type="Proteomes" id="UP000296862">
    <property type="component" value="Chromosome"/>
</dbReference>
<dbReference type="GO" id="GO:0016757">
    <property type="term" value="F:glycosyltransferase activity"/>
    <property type="evidence" value="ECO:0007669"/>
    <property type="project" value="InterPro"/>
</dbReference>
<sequence length="386" mass="44268">MKKKILLFGPIGDFGGRDIEVNIIAKAISDQYQTAVFSSIYITGNSYAIQGLKKVDFNSFEKEIYKSNWFLRVLSQVFYWKNKKKKLPYAYLKNDISNSFFDFEKVQKRILFNELKKTDAVIACVQPTSSYLKEAIEICHKLNKPFFIRTTGTIRKFEVSSFQFLKNVTCFIHHSKTNANNLNKQLPLPFVIIDQCAQFESKLLALPISNNQNIYGYLGRLSSEKGILELIRFFKNTNTGKLLIAGDGPLKKEVIEAINQTDNIEYLGQSQPEELNFFFQKISTLIIPSLEESGPLVGLEAMAAAKLVLSTRVGAMEERLANSPNNFWFDIENQQSFLDSLAQIQQLSKDEFEKIANNNREVYLADYQFTAIKEKYNNCLNQYLNS</sequence>
<dbReference type="RefSeq" id="WP_168710280.1">
    <property type="nucleotide sequence ID" value="NZ_CP038810.1"/>
</dbReference>
<accession>A0A4P7PSJ9</accession>
<evidence type="ECO:0000259" key="1">
    <source>
        <dbReference type="Pfam" id="PF00534"/>
    </source>
</evidence>
<proteinExistence type="predicted"/>
<dbReference type="AlphaFoldDB" id="A0A4P7PSJ9"/>
<dbReference type="PANTHER" id="PTHR45947">
    <property type="entry name" value="SULFOQUINOVOSYL TRANSFERASE SQD2"/>
    <property type="match status" value="1"/>
</dbReference>
<dbReference type="InterPro" id="IPR050194">
    <property type="entry name" value="Glycosyltransferase_grp1"/>
</dbReference>
<dbReference type="SUPFAM" id="SSF53756">
    <property type="entry name" value="UDP-Glycosyltransferase/glycogen phosphorylase"/>
    <property type="match status" value="1"/>
</dbReference>
<dbReference type="CDD" id="cd03801">
    <property type="entry name" value="GT4_PimA-like"/>
    <property type="match status" value="1"/>
</dbReference>
<keyword evidence="3" id="KW-1185">Reference proteome</keyword>
<dbReference type="PANTHER" id="PTHR45947:SF3">
    <property type="entry name" value="SULFOQUINOVOSYL TRANSFERASE SQD2"/>
    <property type="match status" value="1"/>
</dbReference>
<organism evidence="2 3">
    <name type="scientific">Flavobacterium sangjuense</name>
    <dbReference type="NCBI Taxonomy" id="2518177"/>
    <lineage>
        <taxon>Bacteria</taxon>
        <taxon>Pseudomonadati</taxon>
        <taxon>Bacteroidota</taxon>
        <taxon>Flavobacteriia</taxon>
        <taxon>Flavobacteriales</taxon>
        <taxon>Flavobacteriaceae</taxon>
        <taxon>Flavobacterium</taxon>
    </lineage>
</organism>
<dbReference type="Gene3D" id="3.40.50.2000">
    <property type="entry name" value="Glycogen Phosphorylase B"/>
    <property type="match status" value="2"/>
</dbReference>
<dbReference type="InterPro" id="IPR001296">
    <property type="entry name" value="Glyco_trans_1"/>
</dbReference>
<gene>
    <name evidence="2" type="ORF">GS03_01389</name>
</gene>
<feature type="domain" description="Glycosyl transferase family 1" evidence="1">
    <location>
        <begin position="207"/>
        <end position="360"/>
    </location>
</feature>
<reference evidence="2 3" key="1">
    <citation type="submission" date="2019-04" db="EMBL/GenBank/DDBJ databases">
        <title>Flavobacterium sp. GS03.</title>
        <authorList>
            <person name="Kim H."/>
        </authorList>
    </citation>
    <scope>NUCLEOTIDE SEQUENCE [LARGE SCALE GENOMIC DNA]</scope>
    <source>
        <strain evidence="2 3">GS03</strain>
    </source>
</reference>
<dbReference type="Pfam" id="PF00534">
    <property type="entry name" value="Glycos_transf_1"/>
    <property type="match status" value="1"/>
</dbReference>
<evidence type="ECO:0000313" key="3">
    <source>
        <dbReference type="Proteomes" id="UP000296862"/>
    </source>
</evidence>
<name>A0A4P7PSJ9_9FLAO</name>
<protein>
    <recommendedName>
        <fullName evidence="1">Glycosyl transferase family 1 domain-containing protein</fullName>
    </recommendedName>
</protein>